<dbReference type="Proteomes" id="UP000610931">
    <property type="component" value="Unassembled WGS sequence"/>
</dbReference>
<accession>A0A8J7LRR9</accession>
<name>A0A8J7LRR9_9FLAO</name>
<dbReference type="EMBL" id="JAELVQ010000001">
    <property type="protein sequence ID" value="MBJ6366756.1"/>
    <property type="molecule type" value="Genomic_DNA"/>
</dbReference>
<dbReference type="SUPFAM" id="SSF109854">
    <property type="entry name" value="DinB/YfiT-like putative metalloenzymes"/>
    <property type="match status" value="1"/>
</dbReference>
<comment type="caution">
    <text evidence="2">The sequence shown here is derived from an EMBL/GenBank/DDBJ whole genome shotgun (WGS) entry which is preliminary data.</text>
</comment>
<evidence type="ECO:0000313" key="3">
    <source>
        <dbReference type="Proteomes" id="UP000610931"/>
    </source>
</evidence>
<dbReference type="InterPro" id="IPR034660">
    <property type="entry name" value="DinB/YfiT-like"/>
</dbReference>
<evidence type="ECO:0000259" key="1">
    <source>
        <dbReference type="Pfam" id="PF12867"/>
    </source>
</evidence>
<dbReference type="Gene3D" id="1.20.120.450">
    <property type="entry name" value="dinb family like domain"/>
    <property type="match status" value="1"/>
</dbReference>
<dbReference type="InterPro" id="IPR024775">
    <property type="entry name" value="DinB-like"/>
</dbReference>
<gene>
    <name evidence="2" type="ORF">JF259_01515</name>
</gene>
<dbReference type="RefSeq" id="WP_199112490.1">
    <property type="nucleotide sequence ID" value="NZ_JAELVQ010000001.1"/>
</dbReference>
<sequence length="174" mass="20124">MEYTTEKALEILERTPYVLKTLLTGLSDVWVYSNEGEETWSPFDVVGHLIHGEKTDWIERINIILGDNIDKRFEPFDRFAQFESSKGKTLIQLLDMFTELRIKNLEYFRALNVSDEQLGLKGLHPELGEVTLKQLLATWVTHDLAHIAQIARTMAKQYKGEVGPWKAYISILNQ</sequence>
<proteinExistence type="predicted"/>
<reference evidence="2" key="1">
    <citation type="submission" date="2020-12" db="EMBL/GenBank/DDBJ databases">
        <title>Snuella sp. nov., isolated from sediment in Incheon.</title>
        <authorList>
            <person name="Kim W."/>
        </authorList>
    </citation>
    <scope>NUCLEOTIDE SEQUENCE</scope>
    <source>
        <strain evidence="2">CAU 1569</strain>
    </source>
</reference>
<keyword evidence="3" id="KW-1185">Reference proteome</keyword>
<dbReference type="AlphaFoldDB" id="A0A8J7LRR9"/>
<protein>
    <submittedName>
        <fullName evidence="2">DinB family protein</fullName>
    </submittedName>
</protein>
<organism evidence="2 3">
    <name type="scientific">Snuella sedimenti</name>
    <dbReference type="NCBI Taxonomy" id="2798802"/>
    <lineage>
        <taxon>Bacteria</taxon>
        <taxon>Pseudomonadati</taxon>
        <taxon>Bacteroidota</taxon>
        <taxon>Flavobacteriia</taxon>
        <taxon>Flavobacteriales</taxon>
        <taxon>Flavobacteriaceae</taxon>
        <taxon>Snuella</taxon>
    </lineage>
</organism>
<dbReference type="Pfam" id="PF12867">
    <property type="entry name" value="DinB_2"/>
    <property type="match status" value="1"/>
</dbReference>
<evidence type="ECO:0000313" key="2">
    <source>
        <dbReference type="EMBL" id="MBJ6366756.1"/>
    </source>
</evidence>
<feature type="domain" description="DinB-like" evidence="1">
    <location>
        <begin position="12"/>
        <end position="150"/>
    </location>
</feature>